<dbReference type="OrthoDB" id="8563041at2"/>
<dbReference type="PROSITE" id="PS50110">
    <property type="entry name" value="RESPONSE_REGULATORY"/>
    <property type="match status" value="1"/>
</dbReference>
<evidence type="ECO:0000259" key="2">
    <source>
        <dbReference type="PROSITE" id="PS50110"/>
    </source>
</evidence>
<evidence type="ECO:0000256" key="1">
    <source>
        <dbReference type="PROSITE-ProRule" id="PRU00169"/>
    </source>
</evidence>
<gene>
    <name evidence="3" type="ORF">CWS72_10555</name>
</gene>
<comment type="caution">
    <text evidence="1">Lacks conserved residue(s) required for the propagation of feature annotation.</text>
</comment>
<dbReference type="InterPro" id="IPR001789">
    <property type="entry name" value="Sig_transdc_resp-reg_receiver"/>
</dbReference>
<comment type="caution">
    <text evidence="3">The sequence shown here is derived from an EMBL/GenBank/DDBJ whole genome shotgun (WGS) entry which is preliminary data.</text>
</comment>
<keyword evidence="4" id="KW-1185">Reference proteome</keyword>
<name>A0A2N3PVT9_9PROT</name>
<dbReference type="RefSeq" id="WP_101250569.1">
    <property type="nucleotide sequence ID" value="NZ_PIUM01000010.1"/>
</dbReference>
<evidence type="ECO:0000313" key="4">
    <source>
        <dbReference type="Proteomes" id="UP000233293"/>
    </source>
</evidence>
<dbReference type="InterPro" id="IPR011006">
    <property type="entry name" value="CheY-like_superfamily"/>
</dbReference>
<accession>A0A2N3PVT9</accession>
<protein>
    <recommendedName>
        <fullName evidence="2">Response regulatory domain-containing protein</fullName>
    </recommendedName>
</protein>
<dbReference type="Gene3D" id="3.40.50.2300">
    <property type="match status" value="1"/>
</dbReference>
<feature type="domain" description="Response regulatory" evidence="2">
    <location>
        <begin position="15"/>
        <end position="122"/>
    </location>
</feature>
<dbReference type="GO" id="GO:0000160">
    <property type="term" value="P:phosphorelay signal transduction system"/>
    <property type="evidence" value="ECO:0007669"/>
    <property type="project" value="InterPro"/>
</dbReference>
<evidence type="ECO:0000313" key="3">
    <source>
        <dbReference type="EMBL" id="PKU24533.1"/>
    </source>
</evidence>
<dbReference type="EMBL" id="PIUM01000010">
    <property type="protein sequence ID" value="PKU24533.1"/>
    <property type="molecule type" value="Genomic_DNA"/>
</dbReference>
<reference evidence="4" key="1">
    <citation type="submission" date="2017-12" db="EMBL/GenBank/DDBJ databases">
        <title>Draft genome sequence of Telmatospirillum siberiense 26-4b1T, an acidotolerant peatland alphaproteobacterium potentially involved in sulfur cycling.</title>
        <authorList>
            <person name="Hausmann B."/>
            <person name="Pjevac P."/>
            <person name="Schreck K."/>
            <person name="Herbold C.W."/>
            <person name="Daims H."/>
            <person name="Wagner M."/>
            <person name="Pester M."/>
            <person name="Loy A."/>
        </authorList>
    </citation>
    <scope>NUCLEOTIDE SEQUENCE [LARGE SCALE GENOMIC DNA]</scope>
    <source>
        <strain evidence="4">26-4b1</strain>
    </source>
</reference>
<proteinExistence type="predicted"/>
<organism evidence="3 4">
    <name type="scientific">Telmatospirillum siberiense</name>
    <dbReference type="NCBI Taxonomy" id="382514"/>
    <lineage>
        <taxon>Bacteria</taxon>
        <taxon>Pseudomonadati</taxon>
        <taxon>Pseudomonadota</taxon>
        <taxon>Alphaproteobacteria</taxon>
        <taxon>Rhodospirillales</taxon>
        <taxon>Rhodospirillaceae</taxon>
        <taxon>Telmatospirillum</taxon>
    </lineage>
</organism>
<dbReference type="AlphaFoldDB" id="A0A2N3PVT9"/>
<sequence>MQIGVEIARAIENKRVFVIDSDEISRAALQFMLHDENEAHELAGLDEAYAKGREGQPDLVLLGTGIVLDRGEEVIGEIAGHFPRARILLVGDKPQSLPPGAHGLLTKPLTVEKVRDKVDIMLGRKTPVIVPLTVLTSKPKG</sequence>
<dbReference type="Proteomes" id="UP000233293">
    <property type="component" value="Unassembled WGS sequence"/>
</dbReference>
<dbReference type="SUPFAM" id="SSF52172">
    <property type="entry name" value="CheY-like"/>
    <property type="match status" value="1"/>
</dbReference>